<evidence type="ECO:0000313" key="3">
    <source>
        <dbReference type="EMBL" id="MBC2837495.1"/>
    </source>
</evidence>
<evidence type="ECO:0000259" key="2">
    <source>
        <dbReference type="Pfam" id="PF07811"/>
    </source>
</evidence>
<gene>
    <name evidence="3" type="ORF">H7F16_18400</name>
</gene>
<evidence type="ECO:0000256" key="1">
    <source>
        <dbReference type="SAM" id="Phobius"/>
    </source>
</evidence>
<dbReference type="Proteomes" id="UP000555411">
    <property type="component" value="Unassembled WGS sequence"/>
</dbReference>
<dbReference type="Pfam" id="PF07811">
    <property type="entry name" value="TadE"/>
    <property type="match status" value="1"/>
</dbReference>
<dbReference type="InterPro" id="IPR012495">
    <property type="entry name" value="TadE-like_dom"/>
</dbReference>
<reference evidence="3 4" key="1">
    <citation type="journal article" date="2017" name="Int. J. Syst. Evol. Microbiol.">
        <title>Gemmobacter straminiformis sp. nov., isolated from an artificial fountain.</title>
        <authorList>
            <person name="Kang J.Y."/>
            <person name="Kim M.J."/>
            <person name="Chun J."/>
            <person name="Son K.P."/>
            <person name="Jahng K.Y."/>
        </authorList>
    </citation>
    <scope>NUCLEOTIDE SEQUENCE [LARGE SCALE GENOMIC DNA]</scope>
    <source>
        <strain evidence="3 4">CAM-8</strain>
    </source>
</reference>
<organism evidence="3 4">
    <name type="scientific">Paragemmobacter straminiformis</name>
    <dbReference type="NCBI Taxonomy" id="2045119"/>
    <lineage>
        <taxon>Bacteria</taxon>
        <taxon>Pseudomonadati</taxon>
        <taxon>Pseudomonadota</taxon>
        <taxon>Alphaproteobacteria</taxon>
        <taxon>Rhodobacterales</taxon>
        <taxon>Paracoccaceae</taxon>
        <taxon>Paragemmobacter</taxon>
    </lineage>
</organism>
<accession>A0A842ICY5</accession>
<keyword evidence="1" id="KW-1133">Transmembrane helix</keyword>
<sequence>MKRLTAPLISRFRTSEQGAILVEALIAIPIITIFAVGLLEFGVMFWERQQMQAGVRDAARYWSRCSQTAAAAGSCSLTKARNIAFYSNPAGTGGLRVPNWYRPEDLAISPTTPPANTAPTDIVYAEGRLLYSGSPLFGLLDIGAVTVRYNYSMRYLGW</sequence>
<evidence type="ECO:0000313" key="4">
    <source>
        <dbReference type="Proteomes" id="UP000555411"/>
    </source>
</evidence>
<comment type="caution">
    <text evidence="3">The sequence shown here is derived from an EMBL/GenBank/DDBJ whole genome shotgun (WGS) entry which is preliminary data.</text>
</comment>
<protein>
    <submittedName>
        <fullName evidence="3">Pilus assembly protein</fullName>
    </submittedName>
</protein>
<dbReference type="EMBL" id="JACLQD010000007">
    <property type="protein sequence ID" value="MBC2837495.1"/>
    <property type="molecule type" value="Genomic_DNA"/>
</dbReference>
<dbReference type="AlphaFoldDB" id="A0A842ICY5"/>
<feature type="transmembrane region" description="Helical" evidence="1">
    <location>
        <begin position="20"/>
        <end position="46"/>
    </location>
</feature>
<keyword evidence="4" id="KW-1185">Reference proteome</keyword>
<feature type="domain" description="TadE-like" evidence="2">
    <location>
        <begin position="18"/>
        <end position="60"/>
    </location>
</feature>
<proteinExistence type="predicted"/>
<keyword evidence="1" id="KW-0472">Membrane</keyword>
<keyword evidence="1" id="KW-0812">Transmembrane</keyword>
<name>A0A842ICY5_9RHOB</name>